<feature type="domain" description="ABC transmembrane type-1" evidence="8">
    <location>
        <begin position="41"/>
        <end position="228"/>
    </location>
</feature>
<keyword evidence="6 7" id="KW-0472">Membrane</keyword>
<evidence type="ECO:0000256" key="5">
    <source>
        <dbReference type="ARBA" id="ARBA00022989"/>
    </source>
</evidence>
<keyword evidence="5 7" id="KW-1133">Transmembrane helix</keyword>
<evidence type="ECO:0000313" key="9">
    <source>
        <dbReference type="EMBL" id="XBH20451.1"/>
    </source>
</evidence>
<dbReference type="GO" id="GO:0005886">
    <property type="term" value="C:plasma membrane"/>
    <property type="evidence" value="ECO:0007669"/>
    <property type="project" value="UniProtKB-SubCell"/>
</dbReference>
<dbReference type="PROSITE" id="PS50928">
    <property type="entry name" value="ABC_TM1"/>
    <property type="match status" value="1"/>
</dbReference>
<dbReference type="PANTHER" id="PTHR32243">
    <property type="entry name" value="MALTOSE TRANSPORT SYSTEM PERMEASE-RELATED"/>
    <property type="match status" value="1"/>
</dbReference>
<dbReference type="Gene3D" id="1.10.3720.10">
    <property type="entry name" value="MetI-like"/>
    <property type="match status" value="1"/>
</dbReference>
<dbReference type="InterPro" id="IPR050901">
    <property type="entry name" value="BP-dep_ABC_trans_perm"/>
</dbReference>
<evidence type="ECO:0000256" key="4">
    <source>
        <dbReference type="ARBA" id="ARBA00022692"/>
    </source>
</evidence>
<dbReference type="SUPFAM" id="SSF161098">
    <property type="entry name" value="MetI-like"/>
    <property type="match status" value="1"/>
</dbReference>
<gene>
    <name evidence="9" type="ORF">V5R04_09340</name>
</gene>
<feature type="transmembrane region" description="Helical" evidence="7">
    <location>
        <begin position="79"/>
        <end position="97"/>
    </location>
</feature>
<keyword evidence="2 7" id="KW-0813">Transport</keyword>
<dbReference type="InterPro" id="IPR035906">
    <property type="entry name" value="MetI-like_sf"/>
</dbReference>
<dbReference type="AlphaFoldDB" id="A0AAU7DT21"/>
<keyword evidence="3" id="KW-1003">Cell membrane</keyword>
<feature type="transmembrane region" description="Helical" evidence="7">
    <location>
        <begin position="103"/>
        <end position="126"/>
    </location>
</feature>
<dbReference type="PANTHER" id="PTHR32243:SF18">
    <property type="entry name" value="INNER MEMBRANE ABC TRANSPORTER PERMEASE PROTEIN YCJP"/>
    <property type="match status" value="1"/>
</dbReference>
<evidence type="ECO:0000259" key="8">
    <source>
        <dbReference type="PROSITE" id="PS50928"/>
    </source>
</evidence>
<evidence type="ECO:0000256" key="2">
    <source>
        <dbReference type="ARBA" id="ARBA00022448"/>
    </source>
</evidence>
<dbReference type="EMBL" id="CP146203">
    <property type="protein sequence ID" value="XBH20451.1"/>
    <property type="molecule type" value="Genomic_DNA"/>
</dbReference>
<keyword evidence="4 7" id="KW-0812">Transmembrane</keyword>
<evidence type="ECO:0000256" key="7">
    <source>
        <dbReference type="RuleBase" id="RU363032"/>
    </source>
</evidence>
<comment type="subcellular location">
    <subcellularLocation>
        <location evidence="1 7">Cell membrane</location>
        <topology evidence="1 7">Multi-pass membrane protein</topology>
    </subcellularLocation>
</comment>
<dbReference type="CDD" id="cd06261">
    <property type="entry name" value="TM_PBP2"/>
    <property type="match status" value="1"/>
</dbReference>
<feature type="transmembrane region" description="Helical" evidence="7">
    <location>
        <begin position="207"/>
        <end position="228"/>
    </location>
</feature>
<organism evidence="9">
    <name type="scientific">Jonesiaceae bacterium BS-20</name>
    <dbReference type="NCBI Taxonomy" id="3120821"/>
    <lineage>
        <taxon>Bacteria</taxon>
        <taxon>Bacillati</taxon>
        <taxon>Actinomycetota</taxon>
        <taxon>Actinomycetes</taxon>
        <taxon>Micrococcales</taxon>
        <taxon>Jonesiaceae</taxon>
    </lineage>
</organism>
<sequence length="243" mass="26289">MILTSVKSTVDIYNPDKLFSFTPTLKNYAGILTDSNIPESAKHSLIVAIGATVISLLIGLPAAYAIARFSMNLTGMVLLLVRMLPGITYLVPWYIILTKLGLVGSYFSLIVSHLVITMPMVIWIMISFFQNVSTELEESGRVDGLSRTGAFIRIVLPISKPGIATAALLSFIFSWNQFLFSMVLGASQKKTLPVALFDFIGYASIDWGGLMAAAVLMTLPVFIFSLFAQKHIVAGLSAGATKG</sequence>
<reference evidence="9" key="1">
    <citation type="submission" date="2024-02" db="EMBL/GenBank/DDBJ databases">
        <title>Tomenella chthoni gen. nov. sp. nov., a member of the family Jonesiaceae isolated from bat guano.</title>
        <authorList>
            <person name="Miller S.L."/>
            <person name="King J."/>
            <person name="Sankaranarayanan K."/>
            <person name="Lawson P.A."/>
        </authorList>
    </citation>
    <scope>NUCLEOTIDE SEQUENCE</scope>
    <source>
        <strain evidence="9">BS-20</strain>
    </source>
</reference>
<protein>
    <submittedName>
        <fullName evidence="9">Carbohydrate ABC transporter permease</fullName>
    </submittedName>
</protein>
<evidence type="ECO:0000256" key="3">
    <source>
        <dbReference type="ARBA" id="ARBA00022475"/>
    </source>
</evidence>
<accession>A0AAU7DT21</accession>
<evidence type="ECO:0000256" key="1">
    <source>
        <dbReference type="ARBA" id="ARBA00004651"/>
    </source>
</evidence>
<dbReference type="InterPro" id="IPR000515">
    <property type="entry name" value="MetI-like"/>
</dbReference>
<proteinExistence type="inferred from homology"/>
<dbReference type="Pfam" id="PF00528">
    <property type="entry name" value="BPD_transp_1"/>
    <property type="match status" value="1"/>
</dbReference>
<comment type="similarity">
    <text evidence="7">Belongs to the binding-protein-dependent transport system permease family.</text>
</comment>
<name>A0AAU7DT21_9MICO</name>
<dbReference type="GO" id="GO:0055085">
    <property type="term" value="P:transmembrane transport"/>
    <property type="evidence" value="ECO:0007669"/>
    <property type="project" value="InterPro"/>
</dbReference>
<feature type="transmembrane region" description="Helical" evidence="7">
    <location>
        <begin position="45"/>
        <end position="67"/>
    </location>
</feature>
<evidence type="ECO:0000256" key="6">
    <source>
        <dbReference type="ARBA" id="ARBA00023136"/>
    </source>
</evidence>